<keyword evidence="2 3" id="KW-0479">Metal-binding</keyword>
<dbReference type="RefSeq" id="WP_150903225.1">
    <property type="nucleotide sequence ID" value="NZ_VTWT01000003.1"/>
</dbReference>
<keyword evidence="5" id="KW-1185">Reference proteome</keyword>
<protein>
    <submittedName>
        <fullName evidence="4">DinB family protein</fullName>
    </submittedName>
</protein>
<gene>
    <name evidence="4" type="ORF">F0P94_07330</name>
</gene>
<reference evidence="4 5" key="1">
    <citation type="submission" date="2019-09" db="EMBL/GenBank/DDBJ databases">
        <title>Genome sequence of Adhaeribacter sp. M2.</title>
        <authorList>
            <person name="Srinivasan S."/>
        </authorList>
    </citation>
    <scope>NUCLEOTIDE SEQUENCE [LARGE SCALE GENOMIC DNA]</scope>
    <source>
        <strain evidence="4 5">M2</strain>
    </source>
</reference>
<dbReference type="AlphaFoldDB" id="A0A5N1J6C6"/>
<dbReference type="InterPro" id="IPR007837">
    <property type="entry name" value="DinB"/>
</dbReference>
<sequence>MQLAKSFFLELERESKNTRKMLTAVPEDKFSWQPHAKSMSLMRLAAHIAEIPGMFVTHALASDSLDFATFNFQPKEVKSSGELLEFYDETLQPALEALKAASEDDLMKHWVMRQGEIELVNLPKFAIIRSLCLNHIVHHRGQLSVYLRLLDVPVPGMYGPSADEAF</sequence>
<comment type="similarity">
    <text evidence="1">Belongs to the DinB family.</text>
</comment>
<feature type="binding site" evidence="3">
    <location>
        <position position="139"/>
    </location>
    <ligand>
        <name>a divalent metal cation</name>
        <dbReference type="ChEBI" id="CHEBI:60240"/>
    </ligand>
</feature>
<feature type="binding site" evidence="3">
    <location>
        <position position="135"/>
    </location>
    <ligand>
        <name>a divalent metal cation</name>
        <dbReference type="ChEBI" id="CHEBI:60240"/>
    </ligand>
</feature>
<dbReference type="InterPro" id="IPR034660">
    <property type="entry name" value="DinB/YfiT-like"/>
</dbReference>
<dbReference type="EMBL" id="VTWT01000003">
    <property type="protein sequence ID" value="KAA9340153.1"/>
    <property type="molecule type" value="Genomic_DNA"/>
</dbReference>
<organism evidence="4 5">
    <name type="scientific">Adhaeribacter soli</name>
    <dbReference type="NCBI Taxonomy" id="2607655"/>
    <lineage>
        <taxon>Bacteria</taxon>
        <taxon>Pseudomonadati</taxon>
        <taxon>Bacteroidota</taxon>
        <taxon>Cytophagia</taxon>
        <taxon>Cytophagales</taxon>
        <taxon>Hymenobacteraceae</taxon>
        <taxon>Adhaeribacter</taxon>
    </lineage>
</organism>
<dbReference type="Proteomes" id="UP000326570">
    <property type="component" value="Unassembled WGS sequence"/>
</dbReference>
<accession>A0A5N1J6C6</accession>
<name>A0A5N1J6C6_9BACT</name>
<evidence type="ECO:0000256" key="2">
    <source>
        <dbReference type="ARBA" id="ARBA00022723"/>
    </source>
</evidence>
<dbReference type="SUPFAM" id="SSF109854">
    <property type="entry name" value="DinB/YfiT-like putative metalloenzymes"/>
    <property type="match status" value="1"/>
</dbReference>
<dbReference type="GO" id="GO:0046872">
    <property type="term" value="F:metal ion binding"/>
    <property type="evidence" value="ECO:0007669"/>
    <property type="project" value="UniProtKB-KW"/>
</dbReference>
<feature type="binding site" evidence="3">
    <location>
        <position position="47"/>
    </location>
    <ligand>
        <name>a divalent metal cation</name>
        <dbReference type="ChEBI" id="CHEBI:60240"/>
    </ligand>
</feature>
<dbReference type="Pfam" id="PF05163">
    <property type="entry name" value="DinB"/>
    <property type="match status" value="1"/>
</dbReference>
<dbReference type="Gene3D" id="1.20.120.450">
    <property type="entry name" value="dinb family like domain"/>
    <property type="match status" value="1"/>
</dbReference>
<proteinExistence type="inferred from homology"/>
<comment type="caution">
    <text evidence="4">The sequence shown here is derived from an EMBL/GenBank/DDBJ whole genome shotgun (WGS) entry which is preliminary data.</text>
</comment>
<evidence type="ECO:0000313" key="4">
    <source>
        <dbReference type="EMBL" id="KAA9340153.1"/>
    </source>
</evidence>
<evidence type="ECO:0000313" key="5">
    <source>
        <dbReference type="Proteomes" id="UP000326570"/>
    </source>
</evidence>
<evidence type="ECO:0000256" key="3">
    <source>
        <dbReference type="PIRSR" id="PIRSR607837-1"/>
    </source>
</evidence>
<evidence type="ECO:0000256" key="1">
    <source>
        <dbReference type="ARBA" id="ARBA00008635"/>
    </source>
</evidence>